<name>A0AAD0UPU0_9LEPT</name>
<dbReference type="RefSeq" id="WP_123180045.1">
    <property type="nucleotide sequence ID" value="NZ_CP033614.1"/>
</dbReference>
<dbReference type="Gene3D" id="1.10.10.60">
    <property type="entry name" value="Homeodomain-like"/>
    <property type="match status" value="1"/>
</dbReference>
<dbReference type="InterPro" id="IPR018062">
    <property type="entry name" value="HTH_AraC-typ_CS"/>
</dbReference>
<keyword evidence="3" id="KW-0804">Transcription</keyword>
<keyword evidence="4" id="KW-0472">Membrane</keyword>
<dbReference type="EMBL" id="CP033614">
    <property type="protein sequence ID" value="AYV56870.1"/>
    <property type="molecule type" value="Genomic_DNA"/>
</dbReference>
<sequence>MIYVEWFANAFAVFGGFLAFLLSVSEWITFKKTKFQIYFSVALLLIGILQILNAISFQGVFQNTVLYVRFSLPVLFLIGPVAYVALRAMVEEDFQWNMKLILSFVPAALCGLVLFVVPRETLILPWERNPDLPFENGNWIFWIYGFAGVYSFLFGVLIFRILSAVSEMKLRILIWICFMDFTTVSAFGLLGLLYGIFFLKISAVVVSIALCGIYYVRKEYSNLEETIHVELVKAKYSRSRLGGLEVDSILARLETMMETERMYQNEEVSLGYVAERVSLTTHQLSELINRKLNKSFFVWLNQYRVEEAKKLLKETDKTVLEIAMEVGFNNRSSFNEAFLKLTEKTPIDFRKTAKV</sequence>
<dbReference type="SUPFAM" id="SSF46689">
    <property type="entry name" value="Homeodomain-like"/>
    <property type="match status" value="1"/>
</dbReference>
<dbReference type="Pfam" id="PF12833">
    <property type="entry name" value="HTH_18"/>
    <property type="match status" value="1"/>
</dbReference>
<feature type="transmembrane region" description="Helical" evidence="4">
    <location>
        <begin position="37"/>
        <end position="60"/>
    </location>
</feature>
<dbReference type="PANTHER" id="PTHR43280:SF29">
    <property type="entry name" value="ARAC-FAMILY TRANSCRIPTIONAL REGULATOR"/>
    <property type="match status" value="1"/>
</dbReference>
<keyword evidence="1" id="KW-0805">Transcription regulation</keyword>
<protein>
    <submittedName>
        <fullName evidence="6">AraC family transcriptional regulator</fullName>
    </submittedName>
</protein>
<evidence type="ECO:0000313" key="6">
    <source>
        <dbReference type="EMBL" id="AYV56870.1"/>
    </source>
</evidence>
<feature type="transmembrane region" description="Helical" evidence="4">
    <location>
        <begin position="172"/>
        <end position="190"/>
    </location>
</feature>
<reference evidence="6 7" key="1">
    <citation type="submission" date="2018-11" db="EMBL/GenBank/DDBJ databases">
        <title>Complete genome sequence of Leptospira kmetyi isolate LS 001/16 from soil sample associated with a leptospirosis patient in Kelantan.</title>
        <authorList>
            <person name="Muhammad Yusoff F."/>
            <person name="Muhammad Yusoff S."/>
            <person name="Ahmad M.N."/>
            <person name="Yusof N.Y."/>
            <person name="Aziah I."/>
        </authorList>
    </citation>
    <scope>NUCLEOTIDE SEQUENCE [LARGE SCALE GENOMIC DNA]</scope>
    <source>
        <strain evidence="6 7">LS 001/16</strain>
    </source>
</reference>
<feature type="transmembrane region" description="Helical" evidence="4">
    <location>
        <begin position="196"/>
        <end position="216"/>
    </location>
</feature>
<keyword evidence="4" id="KW-0812">Transmembrane</keyword>
<gene>
    <name evidence="6" type="ORF">EFP84_16105</name>
</gene>
<keyword evidence="2" id="KW-0238">DNA-binding</keyword>
<feature type="transmembrane region" description="Helical" evidence="4">
    <location>
        <begin position="6"/>
        <end position="25"/>
    </location>
</feature>
<feature type="transmembrane region" description="Helical" evidence="4">
    <location>
        <begin position="66"/>
        <end position="86"/>
    </location>
</feature>
<dbReference type="InterPro" id="IPR018060">
    <property type="entry name" value="HTH_AraC"/>
</dbReference>
<evidence type="ECO:0000256" key="4">
    <source>
        <dbReference type="SAM" id="Phobius"/>
    </source>
</evidence>
<dbReference type="KEGG" id="lkm:EFP84_16105"/>
<dbReference type="PANTHER" id="PTHR43280">
    <property type="entry name" value="ARAC-FAMILY TRANSCRIPTIONAL REGULATOR"/>
    <property type="match status" value="1"/>
</dbReference>
<dbReference type="GO" id="GO:0043565">
    <property type="term" value="F:sequence-specific DNA binding"/>
    <property type="evidence" value="ECO:0007669"/>
    <property type="project" value="InterPro"/>
</dbReference>
<evidence type="ECO:0000256" key="2">
    <source>
        <dbReference type="ARBA" id="ARBA00023125"/>
    </source>
</evidence>
<evidence type="ECO:0000259" key="5">
    <source>
        <dbReference type="PROSITE" id="PS01124"/>
    </source>
</evidence>
<dbReference type="PROSITE" id="PS01124">
    <property type="entry name" value="HTH_ARAC_FAMILY_2"/>
    <property type="match status" value="1"/>
</dbReference>
<accession>A0AAD0UPU0</accession>
<organism evidence="6 7">
    <name type="scientific">Leptospira kmetyi</name>
    <dbReference type="NCBI Taxonomy" id="408139"/>
    <lineage>
        <taxon>Bacteria</taxon>
        <taxon>Pseudomonadati</taxon>
        <taxon>Spirochaetota</taxon>
        <taxon>Spirochaetia</taxon>
        <taxon>Leptospirales</taxon>
        <taxon>Leptospiraceae</taxon>
        <taxon>Leptospira</taxon>
    </lineage>
</organism>
<dbReference type="InterPro" id="IPR009057">
    <property type="entry name" value="Homeodomain-like_sf"/>
</dbReference>
<feature type="transmembrane region" description="Helical" evidence="4">
    <location>
        <begin position="98"/>
        <end position="119"/>
    </location>
</feature>
<dbReference type="GO" id="GO:0003700">
    <property type="term" value="F:DNA-binding transcription factor activity"/>
    <property type="evidence" value="ECO:0007669"/>
    <property type="project" value="InterPro"/>
</dbReference>
<evidence type="ECO:0000256" key="3">
    <source>
        <dbReference type="ARBA" id="ARBA00023163"/>
    </source>
</evidence>
<feature type="transmembrane region" description="Helical" evidence="4">
    <location>
        <begin position="139"/>
        <end position="160"/>
    </location>
</feature>
<feature type="domain" description="HTH araC/xylS-type" evidence="5">
    <location>
        <begin position="247"/>
        <end position="352"/>
    </location>
</feature>
<dbReference type="SMART" id="SM00342">
    <property type="entry name" value="HTH_ARAC"/>
    <property type="match status" value="1"/>
</dbReference>
<evidence type="ECO:0000256" key="1">
    <source>
        <dbReference type="ARBA" id="ARBA00023015"/>
    </source>
</evidence>
<dbReference type="AlphaFoldDB" id="A0AAD0UPU0"/>
<keyword evidence="4" id="KW-1133">Transmembrane helix</keyword>
<evidence type="ECO:0000313" key="7">
    <source>
        <dbReference type="Proteomes" id="UP000276407"/>
    </source>
</evidence>
<dbReference type="Proteomes" id="UP000276407">
    <property type="component" value="Chromosome 1"/>
</dbReference>
<dbReference type="PROSITE" id="PS00041">
    <property type="entry name" value="HTH_ARAC_FAMILY_1"/>
    <property type="match status" value="1"/>
</dbReference>
<proteinExistence type="predicted"/>